<evidence type="ECO:0000256" key="1">
    <source>
        <dbReference type="SAM" id="MobiDB-lite"/>
    </source>
</evidence>
<dbReference type="AlphaFoldDB" id="A0A6A6SG06"/>
<dbReference type="PANTHER" id="PTHR42080:SF1">
    <property type="entry name" value="SRR1-LIKE DOMAIN-CONTAINING PROTEIN"/>
    <property type="match status" value="1"/>
</dbReference>
<dbReference type="EMBL" id="MU006776">
    <property type="protein sequence ID" value="KAF2646835.1"/>
    <property type="molecule type" value="Genomic_DNA"/>
</dbReference>
<proteinExistence type="predicted"/>
<feature type="compositionally biased region" description="Low complexity" evidence="1">
    <location>
        <begin position="1"/>
        <end position="21"/>
    </location>
</feature>
<name>A0A6A6SG06_9PLEO</name>
<gene>
    <name evidence="2" type="ORF">P280DRAFT_475661</name>
</gene>
<feature type="region of interest" description="Disordered" evidence="1">
    <location>
        <begin position="1"/>
        <end position="27"/>
    </location>
</feature>
<sequence>MEYNTPNNSSSPIPTSTPVNPLADENQSPVAHYPPLSYVLSQAHYAYTYRAHFLHAVASLEAISTTGGVFSAYDIHGTIQTCNVPPPFKYNDNMQIIEIKPTLYYRTMHETAGLESSPHNEQVDSSFPQGRHCMFWITALEQEVPGPNMCCGAPDVNKELRIRTGHQHIEFANSHCRKVLGVRMREFGACVGAVTQVVCINLGDFGDRGSVAACMNHVVALAVFNEICAVQFSRGRKKTGKSSSLSSSSFPFTFNSLSLSLPPRVRLLAQDPTYCPATQAILREWGFEILPGLDGYKALDGNTFVISFNSWSPEPVRQIVTGLTASYEGPAGMLCNTIDSPDPMAFESVYAANSKAMDIGSLVMATQHSSHPPPNNGVEVMRHVSMYLRADDGVPGRVEPVPEEKLGRVEEKKVRVARGEDRETRGSPGVALGKTVAFAGVKKCEKRYKRISAPGGGVKPGLVRNKAPVSPGFELGAPIAFALAKKDQKKKKGKVVLFHDIGDKVMKDPF</sequence>
<evidence type="ECO:0000313" key="3">
    <source>
        <dbReference type="Proteomes" id="UP000799753"/>
    </source>
</evidence>
<evidence type="ECO:0000313" key="2">
    <source>
        <dbReference type="EMBL" id="KAF2646835.1"/>
    </source>
</evidence>
<accession>A0A6A6SG06</accession>
<dbReference type="PANTHER" id="PTHR42080">
    <property type="entry name" value="SRR1 DOMAIN-CONTAINING PROTEIN"/>
    <property type="match status" value="1"/>
</dbReference>
<organism evidence="2 3">
    <name type="scientific">Massarina eburnea CBS 473.64</name>
    <dbReference type="NCBI Taxonomy" id="1395130"/>
    <lineage>
        <taxon>Eukaryota</taxon>
        <taxon>Fungi</taxon>
        <taxon>Dikarya</taxon>
        <taxon>Ascomycota</taxon>
        <taxon>Pezizomycotina</taxon>
        <taxon>Dothideomycetes</taxon>
        <taxon>Pleosporomycetidae</taxon>
        <taxon>Pleosporales</taxon>
        <taxon>Massarineae</taxon>
        <taxon>Massarinaceae</taxon>
        <taxon>Massarina</taxon>
    </lineage>
</organism>
<protein>
    <recommendedName>
        <fullName evidence="4">SRR1-like domain-containing protein</fullName>
    </recommendedName>
</protein>
<reference evidence="2" key="1">
    <citation type="journal article" date="2020" name="Stud. Mycol.">
        <title>101 Dothideomycetes genomes: a test case for predicting lifestyles and emergence of pathogens.</title>
        <authorList>
            <person name="Haridas S."/>
            <person name="Albert R."/>
            <person name="Binder M."/>
            <person name="Bloem J."/>
            <person name="Labutti K."/>
            <person name="Salamov A."/>
            <person name="Andreopoulos B."/>
            <person name="Baker S."/>
            <person name="Barry K."/>
            <person name="Bills G."/>
            <person name="Bluhm B."/>
            <person name="Cannon C."/>
            <person name="Castanera R."/>
            <person name="Culley D."/>
            <person name="Daum C."/>
            <person name="Ezra D."/>
            <person name="Gonzalez J."/>
            <person name="Henrissat B."/>
            <person name="Kuo A."/>
            <person name="Liang C."/>
            <person name="Lipzen A."/>
            <person name="Lutzoni F."/>
            <person name="Magnuson J."/>
            <person name="Mondo S."/>
            <person name="Nolan M."/>
            <person name="Ohm R."/>
            <person name="Pangilinan J."/>
            <person name="Park H.-J."/>
            <person name="Ramirez L."/>
            <person name="Alfaro M."/>
            <person name="Sun H."/>
            <person name="Tritt A."/>
            <person name="Yoshinaga Y."/>
            <person name="Zwiers L.-H."/>
            <person name="Turgeon B."/>
            <person name="Goodwin S."/>
            <person name="Spatafora J."/>
            <person name="Crous P."/>
            <person name="Grigoriev I."/>
        </authorList>
    </citation>
    <scope>NUCLEOTIDE SEQUENCE</scope>
    <source>
        <strain evidence="2">CBS 473.64</strain>
    </source>
</reference>
<keyword evidence="3" id="KW-1185">Reference proteome</keyword>
<dbReference type="Proteomes" id="UP000799753">
    <property type="component" value="Unassembled WGS sequence"/>
</dbReference>
<dbReference type="OrthoDB" id="5230585at2759"/>
<evidence type="ECO:0008006" key="4">
    <source>
        <dbReference type="Google" id="ProtNLM"/>
    </source>
</evidence>